<keyword evidence="2" id="KW-1185">Reference proteome</keyword>
<protein>
    <submittedName>
        <fullName evidence="1">Uncharacterized protein</fullName>
    </submittedName>
</protein>
<dbReference type="Proteomes" id="UP001589832">
    <property type="component" value="Unassembled WGS sequence"/>
</dbReference>
<dbReference type="RefSeq" id="WP_386065272.1">
    <property type="nucleotide sequence ID" value="NZ_JBHLTQ010000018.1"/>
</dbReference>
<reference evidence="1 2" key="1">
    <citation type="submission" date="2024-09" db="EMBL/GenBank/DDBJ databases">
        <authorList>
            <person name="Sun Q."/>
            <person name="Mori K."/>
        </authorList>
    </citation>
    <scope>NUCLEOTIDE SEQUENCE [LARGE SCALE GENOMIC DNA]</scope>
    <source>
        <strain evidence="1 2">NCAIM B.02481</strain>
    </source>
</reference>
<name>A0ABV6QC47_9FLAO</name>
<gene>
    <name evidence="1" type="ORF">ACFFGA_15060</name>
</gene>
<accession>A0ABV6QC47</accession>
<organism evidence="1 2">
    <name type="scientific">Winogradskyella pulchriflava</name>
    <dbReference type="NCBI Taxonomy" id="1110688"/>
    <lineage>
        <taxon>Bacteria</taxon>
        <taxon>Pseudomonadati</taxon>
        <taxon>Bacteroidota</taxon>
        <taxon>Flavobacteriia</taxon>
        <taxon>Flavobacteriales</taxon>
        <taxon>Flavobacteriaceae</taxon>
        <taxon>Winogradskyella</taxon>
    </lineage>
</organism>
<evidence type="ECO:0000313" key="2">
    <source>
        <dbReference type="Proteomes" id="UP001589832"/>
    </source>
</evidence>
<sequence length="55" mass="6465">MTHHELLNKYKKELIDLEKNFEEQVKDGALGLSCMTISKIELVRSFIKDIEKLMI</sequence>
<proteinExistence type="predicted"/>
<comment type="caution">
    <text evidence="1">The sequence shown here is derived from an EMBL/GenBank/DDBJ whole genome shotgun (WGS) entry which is preliminary data.</text>
</comment>
<evidence type="ECO:0000313" key="1">
    <source>
        <dbReference type="EMBL" id="MFC0605879.1"/>
    </source>
</evidence>
<dbReference type="EMBL" id="JBHLTQ010000018">
    <property type="protein sequence ID" value="MFC0605879.1"/>
    <property type="molecule type" value="Genomic_DNA"/>
</dbReference>